<dbReference type="Gene3D" id="1.20.1560.10">
    <property type="entry name" value="ABC transporter type 1, transmembrane domain"/>
    <property type="match status" value="1"/>
</dbReference>
<dbReference type="FunFam" id="3.40.50.300:FF:000299">
    <property type="entry name" value="ABC transporter ATP-binding protein/permease"/>
    <property type="match status" value="1"/>
</dbReference>
<dbReference type="InterPro" id="IPR036640">
    <property type="entry name" value="ABC1_TM_sf"/>
</dbReference>
<dbReference type="PROSITE" id="PS50893">
    <property type="entry name" value="ABC_TRANSPORTER_2"/>
    <property type="match status" value="1"/>
</dbReference>
<dbReference type="Proteomes" id="UP000476064">
    <property type="component" value="Chromosome"/>
</dbReference>
<evidence type="ECO:0000259" key="12">
    <source>
        <dbReference type="PROSITE" id="PS50929"/>
    </source>
</evidence>
<protein>
    <submittedName>
        <fullName evidence="13">ABC transporter ATP-binding protein</fullName>
    </submittedName>
</protein>
<evidence type="ECO:0000313" key="13">
    <source>
        <dbReference type="EMBL" id="QHT59929.1"/>
    </source>
</evidence>
<evidence type="ECO:0000256" key="6">
    <source>
        <dbReference type="ARBA" id="ARBA00022807"/>
    </source>
</evidence>
<dbReference type="InterPro" id="IPR003439">
    <property type="entry name" value="ABC_transporter-like_ATP-bd"/>
</dbReference>
<dbReference type="InterPro" id="IPR011527">
    <property type="entry name" value="ABC1_TM_dom"/>
</dbReference>
<dbReference type="Pfam" id="PF00005">
    <property type="entry name" value="ABC_tran"/>
    <property type="match status" value="1"/>
</dbReference>
<evidence type="ECO:0000256" key="10">
    <source>
        <dbReference type="SAM" id="Phobius"/>
    </source>
</evidence>
<dbReference type="PROSITE" id="PS00211">
    <property type="entry name" value="ABC_TRANSPORTER_1"/>
    <property type="match status" value="1"/>
</dbReference>
<gene>
    <name evidence="13" type="ORF">GXP70_08165</name>
</gene>
<dbReference type="AlphaFoldDB" id="A0A6C0FY85"/>
<keyword evidence="6" id="KW-0788">Thiol protease</keyword>
<keyword evidence="7 13" id="KW-0067">ATP-binding</keyword>
<feature type="transmembrane region" description="Helical" evidence="10">
    <location>
        <begin position="212"/>
        <end position="239"/>
    </location>
</feature>
<proteinExistence type="predicted"/>
<accession>A0A6C0FY85</accession>
<dbReference type="PANTHER" id="PTHR24221">
    <property type="entry name" value="ATP-BINDING CASSETTE SUB-FAMILY B"/>
    <property type="match status" value="1"/>
</dbReference>
<keyword evidence="6" id="KW-0645">Protease</keyword>
<evidence type="ECO:0000256" key="9">
    <source>
        <dbReference type="ARBA" id="ARBA00023136"/>
    </source>
</evidence>
<reference evidence="13 14" key="1">
    <citation type="submission" date="2020-01" db="EMBL/GenBank/DDBJ databases">
        <title>Paenibacillus sp. nov., isolated from tomato rhizosphere.</title>
        <authorList>
            <person name="Weon H.-Y."/>
            <person name="Lee S.A."/>
        </authorList>
    </citation>
    <scope>NUCLEOTIDE SEQUENCE [LARGE SCALE GENOMIC DNA]</scope>
    <source>
        <strain evidence="13 14">12200R-189</strain>
    </source>
</reference>
<dbReference type="InterPro" id="IPR027417">
    <property type="entry name" value="P-loop_NTPase"/>
</dbReference>
<dbReference type="EMBL" id="CP048209">
    <property type="protein sequence ID" value="QHT59929.1"/>
    <property type="molecule type" value="Genomic_DNA"/>
</dbReference>
<keyword evidence="9 10" id="KW-0472">Membrane</keyword>
<evidence type="ECO:0000259" key="11">
    <source>
        <dbReference type="PROSITE" id="PS50893"/>
    </source>
</evidence>
<dbReference type="GO" id="GO:0008234">
    <property type="term" value="F:cysteine-type peptidase activity"/>
    <property type="evidence" value="ECO:0007669"/>
    <property type="project" value="UniProtKB-KW"/>
</dbReference>
<dbReference type="SMART" id="SM00382">
    <property type="entry name" value="AAA"/>
    <property type="match status" value="1"/>
</dbReference>
<feature type="domain" description="ABC transmembrane type-1" evidence="12">
    <location>
        <begin position="73"/>
        <end position="365"/>
    </location>
</feature>
<keyword evidence="14" id="KW-1185">Reference proteome</keyword>
<evidence type="ECO:0000256" key="1">
    <source>
        <dbReference type="ARBA" id="ARBA00004651"/>
    </source>
</evidence>
<sequence length="650" mass="72507">MGEKRTNLCHGRSGNPAVHDDSLIWEERRRVSFERGRAVPITVGGSALKQLFVYLRKLHELEGIRLYWNLLNMMLISVMDGIGLYLLVPIMGIVGIVNMNTSKIPYISEVSRTMKQLPEQWVLPLVLSVYLAVVIGQAILKRRQTIQNIAIQQRFMKYLRMDTYRTIMEANWLFFIHRRKSDFSALLTSELARVNQGTTQTLTLITSLTFTFIQIGFALLLSWPLTLIVLGCGLGFTYFSRHFVRNAKALGDSTTELHMDYLAGVNEQFNGIKDIKSNALEYSHLAWFKTICRQIERNLVNLSALQATSQLRYGIASSVMIVTFVYLSVDVLHVSAGQLMLIIMIFGRLWPRFSSLQGTIEQIATSIPAFAKLFEIKTACLQARDAWSQMASDKPDAMTIRDSIEFRNVSFRYDKDSALTIRGVSLSIPANSMAAIVGKSGAGKSTLVDLLIGLLTPEQGGVFIDGRSLDERSIAGFRQSVSYVSQEPFLFNASIRDNMQLVQPNVSESQIWQALHLAASYDFVSKLPNGLDTVVGDRGVRLSGGERQRIVLARAILRNPSVLILDEATSALDNENEAIIQTALERLKGNMTIVVIAHRLSTIRNADQVIVLENGEVIQQGAYAQLAAETKGTFGKLLAFQEPATRTGMN</sequence>
<keyword evidence="2" id="KW-0813">Transport</keyword>
<evidence type="ECO:0000313" key="14">
    <source>
        <dbReference type="Proteomes" id="UP000476064"/>
    </source>
</evidence>
<keyword evidence="4 10" id="KW-0812">Transmembrane</keyword>
<evidence type="ECO:0000256" key="8">
    <source>
        <dbReference type="ARBA" id="ARBA00022989"/>
    </source>
</evidence>
<dbReference type="InterPro" id="IPR003593">
    <property type="entry name" value="AAA+_ATPase"/>
</dbReference>
<dbReference type="GO" id="GO:0016887">
    <property type="term" value="F:ATP hydrolysis activity"/>
    <property type="evidence" value="ECO:0007669"/>
    <property type="project" value="InterPro"/>
</dbReference>
<dbReference type="InterPro" id="IPR039421">
    <property type="entry name" value="Type_1_exporter"/>
</dbReference>
<dbReference type="SUPFAM" id="SSF90123">
    <property type="entry name" value="ABC transporter transmembrane region"/>
    <property type="match status" value="1"/>
</dbReference>
<evidence type="ECO:0000256" key="4">
    <source>
        <dbReference type="ARBA" id="ARBA00022692"/>
    </source>
</evidence>
<dbReference type="PANTHER" id="PTHR24221:SF654">
    <property type="entry name" value="ATP-BINDING CASSETTE SUB-FAMILY B MEMBER 6"/>
    <property type="match status" value="1"/>
</dbReference>
<dbReference type="PROSITE" id="PS50929">
    <property type="entry name" value="ABC_TM1F"/>
    <property type="match status" value="1"/>
</dbReference>
<dbReference type="GO" id="GO:0140359">
    <property type="term" value="F:ABC-type transporter activity"/>
    <property type="evidence" value="ECO:0007669"/>
    <property type="project" value="InterPro"/>
</dbReference>
<evidence type="ECO:0000256" key="3">
    <source>
        <dbReference type="ARBA" id="ARBA00022475"/>
    </source>
</evidence>
<dbReference type="GO" id="GO:0034040">
    <property type="term" value="F:ATPase-coupled lipid transmembrane transporter activity"/>
    <property type="evidence" value="ECO:0007669"/>
    <property type="project" value="TreeGrafter"/>
</dbReference>
<keyword evidence="8 10" id="KW-1133">Transmembrane helix</keyword>
<comment type="subcellular location">
    <subcellularLocation>
        <location evidence="1">Cell membrane</location>
        <topology evidence="1">Multi-pass membrane protein</topology>
    </subcellularLocation>
</comment>
<keyword evidence="6" id="KW-0378">Hydrolase</keyword>
<evidence type="ECO:0000256" key="2">
    <source>
        <dbReference type="ARBA" id="ARBA00022448"/>
    </source>
</evidence>
<feature type="transmembrane region" description="Helical" evidence="10">
    <location>
        <begin position="121"/>
        <end position="140"/>
    </location>
</feature>
<dbReference type="Pfam" id="PF00664">
    <property type="entry name" value="ABC_membrane"/>
    <property type="match status" value="1"/>
</dbReference>
<keyword evidence="5" id="KW-0547">Nucleotide-binding</keyword>
<name>A0A6C0FY85_9BACL</name>
<keyword evidence="3" id="KW-1003">Cell membrane</keyword>
<evidence type="ECO:0000256" key="7">
    <source>
        <dbReference type="ARBA" id="ARBA00022840"/>
    </source>
</evidence>
<organism evidence="13 14">
    <name type="scientific">Paenibacillus lycopersici</name>
    <dbReference type="NCBI Taxonomy" id="2704462"/>
    <lineage>
        <taxon>Bacteria</taxon>
        <taxon>Bacillati</taxon>
        <taxon>Bacillota</taxon>
        <taxon>Bacilli</taxon>
        <taxon>Bacillales</taxon>
        <taxon>Paenibacillaceae</taxon>
        <taxon>Paenibacillus</taxon>
    </lineage>
</organism>
<feature type="transmembrane region" description="Helical" evidence="10">
    <location>
        <begin position="311"/>
        <end position="329"/>
    </location>
</feature>
<evidence type="ECO:0000256" key="5">
    <source>
        <dbReference type="ARBA" id="ARBA00022741"/>
    </source>
</evidence>
<feature type="transmembrane region" description="Helical" evidence="10">
    <location>
        <begin position="75"/>
        <end position="100"/>
    </location>
</feature>
<dbReference type="GO" id="GO:0005886">
    <property type="term" value="C:plasma membrane"/>
    <property type="evidence" value="ECO:0007669"/>
    <property type="project" value="UniProtKB-SubCell"/>
</dbReference>
<dbReference type="InterPro" id="IPR017871">
    <property type="entry name" value="ABC_transporter-like_CS"/>
</dbReference>
<dbReference type="GO" id="GO:0005524">
    <property type="term" value="F:ATP binding"/>
    <property type="evidence" value="ECO:0007669"/>
    <property type="project" value="UniProtKB-KW"/>
</dbReference>
<dbReference type="SUPFAM" id="SSF52540">
    <property type="entry name" value="P-loop containing nucleoside triphosphate hydrolases"/>
    <property type="match status" value="1"/>
</dbReference>
<dbReference type="KEGG" id="plyc:GXP70_08165"/>
<dbReference type="Gene3D" id="3.40.50.300">
    <property type="entry name" value="P-loop containing nucleotide triphosphate hydrolases"/>
    <property type="match status" value="1"/>
</dbReference>
<feature type="domain" description="ABC transporter" evidence="11">
    <location>
        <begin position="404"/>
        <end position="639"/>
    </location>
</feature>